<evidence type="ECO:0000313" key="2">
    <source>
        <dbReference type="Proteomes" id="UP001057402"/>
    </source>
</evidence>
<comment type="caution">
    <text evidence="1">The sequence shown here is derived from an EMBL/GenBank/DDBJ whole genome shotgun (WGS) entry which is preliminary data.</text>
</comment>
<name>A0ACB9R007_9MYRT</name>
<organism evidence="1 2">
    <name type="scientific">Melastoma candidum</name>
    <dbReference type="NCBI Taxonomy" id="119954"/>
    <lineage>
        <taxon>Eukaryota</taxon>
        <taxon>Viridiplantae</taxon>
        <taxon>Streptophyta</taxon>
        <taxon>Embryophyta</taxon>
        <taxon>Tracheophyta</taxon>
        <taxon>Spermatophyta</taxon>
        <taxon>Magnoliopsida</taxon>
        <taxon>eudicotyledons</taxon>
        <taxon>Gunneridae</taxon>
        <taxon>Pentapetalae</taxon>
        <taxon>rosids</taxon>
        <taxon>malvids</taxon>
        <taxon>Myrtales</taxon>
        <taxon>Melastomataceae</taxon>
        <taxon>Melastomatoideae</taxon>
        <taxon>Melastomateae</taxon>
        <taxon>Melastoma</taxon>
    </lineage>
</organism>
<dbReference type="EMBL" id="CM042883">
    <property type="protein sequence ID" value="KAI4372219.1"/>
    <property type="molecule type" value="Genomic_DNA"/>
</dbReference>
<keyword evidence="2" id="KW-1185">Reference proteome</keyword>
<protein>
    <submittedName>
        <fullName evidence="1">Uncharacterized protein</fullName>
    </submittedName>
</protein>
<gene>
    <name evidence="1" type="ORF">MLD38_010480</name>
</gene>
<proteinExistence type="predicted"/>
<sequence length="686" mass="76410">MLAGCSSSTLLSPSHRVRAKSLSPSHFRACHFQMPSMNTHRLDLPCSFSRKDSLRVQPIKPVTVSISVEKQIETSPKARPHSLKKHTRLPPLMIADRASEPSAFGGITRDIKAGDFWEEGKKGLKRFAEEGSVDELIVGRVKRKKGSNGSEWSTSDDSWEVDEDFRFGQLDGGHFWFSPSFHSPAIPFAVNCFGDEDGFCFMPGESVSSPLLSRDAWVQSVVADITDYGEEKDGSDEISHGTATETSGTSISSESESLALQLKETTSENEAGNGEGNLSPHEGTGREAGEADSELDRHGFELVSLLIACMEAMGLKNIPAINHFISKLGDLASPRGPAISRLIAYYTEALALRAARLWPQIFHLNIPREFDQVDVDEDSGMALRLFDQVSPIPKFVHFTANEIMLRAFEGKERVHVIDFDIKQGLQWPSLFQSLASRSDPPSHVRITGIGESKQELIETGDRLAGIAAQLNLPFEFHPVVDRLEDVRLWMLHLKEGECVAVNCILQLHMMLYDGTGGTLKDFLGVIQSTNPAILVTAEQEAAHNHPSFETRTIISLRYYSALFDLVDSSLPRESIARLKIEELFGREIRNIIACEGSRRFERHESFGTWRKLMEEGGFRCAGINERETLQARMLLKMYRDGDFSIKEQEGGDESRAALTINWEDQPLYTVSAWVQQTPRIATSSLP</sequence>
<reference evidence="2" key="1">
    <citation type="journal article" date="2023" name="Front. Plant Sci.">
        <title>Chromosomal-level genome assembly of Melastoma candidum provides insights into trichome evolution.</title>
        <authorList>
            <person name="Zhong Y."/>
            <person name="Wu W."/>
            <person name="Sun C."/>
            <person name="Zou P."/>
            <person name="Liu Y."/>
            <person name="Dai S."/>
            <person name="Zhou R."/>
        </authorList>
    </citation>
    <scope>NUCLEOTIDE SEQUENCE [LARGE SCALE GENOMIC DNA]</scope>
</reference>
<dbReference type="Proteomes" id="UP001057402">
    <property type="component" value="Chromosome 4"/>
</dbReference>
<evidence type="ECO:0000313" key="1">
    <source>
        <dbReference type="EMBL" id="KAI4372219.1"/>
    </source>
</evidence>
<accession>A0ACB9R007</accession>